<accession>A0A381SHP5</accession>
<name>A0A381SHP5_9ZZZZ</name>
<evidence type="ECO:0008006" key="2">
    <source>
        <dbReference type="Google" id="ProtNLM"/>
    </source>
</evidence>
<dbReference type="InterPro" id="IPR049539">
    <property type="entry name" value="SPL"/>
</dbReference>
<dbReference type="GO" id="GO:0003913">
    <property type="term" value="F:DNA photolyase activity"/>
    <property type="evidence" value="ECO:0007669"/>
    <property type="project" value="TreeGrafter"/>
</dbReference>
<gene>
    <name evidence="1" type="ORF">METZ01_LOCUS56340</name>
</gene>
<dbReference type="EMBL" id="UINC01003116">
    <property type="protein sequence ID" value="SVA03486.1"/>
    <property type="molecule type" value="Genomic_DNA"/>
</dbReference>
<feature type="non-terminal residue" evidence="1">
    <location>
        <position position="197"/>
    </location>
</feature>
<dbReference type="GO" id="GO:0042601">
    <property type="term" value="C:endospore-forming forespore"/>
    <property type="evidence" value="ECO:0007669"/>
    <property type="project" value="TreeGrafter"/>
</dbReference>
<sequence length="197" mass="21658">MDQVNVIVAHSLEARPLINRFELKPDKTEASLTVYSNDAGIRLIITGVGKQSSFAATNRLADLRENSFEEREGWLNVGIAGHKSAKIGAGLLANKIIDASSAKAVYPVPMLSDIPSSAVITVDQPDLDYCEEAAYEMEAFGFWSAVSNHTFLELIQIYKLISDNPEHPVNHLDPNSLEQLVANHCDKVERVVLNLQS</sequence>
<dbReference type="GO" id="GO:1904047">
    <property type="term" value="F:S-adenosyl-L-methionine binding"/>
    <property type="evidence" value="ECO:0007669"/>
    <property type="project" value="TreeGrafter"/>
</dbReference>
<dbReference type="GO" id="GO:0009116">
    <property type="term" value="P:nucleoside metabolic process"/>
    <property type="evidence" value="ECO:0007669"/>
    <property type="project" value="InterPro"/>
</dbReference>
<reference evidence="1" key="1">
    <citation type="submission" date="2018-05" db="EMBL/GenBank/DDBJ databases">
        <authorList>
            <person name="Lanie J.A."/>
            <person name="Ng W.-L."/>
            <person name="Kazmierczak K.M."/>
            <person name="Andrzejewski T.M."/>
            <person name="Davidsen T.M."/>
            <person name="Wayne K.J."/>
            <person name="Tettelin H."/>
            <person name="Glass J.I."/>
            <person name="Rusch D."/>
            <person name="Podicherti R."/>
            <person name="Tsui H.-C.T."/>
            <person name="Winkler M.E."/>
        </authorList>
    </citation>
    <scope>NUCLEOTIDE SEQUENCE</scope>
</reference>
<dbReference type="PANTHER" id="PTHR37822">
    <property type="entry name" value="SPORE PHOTOPRODUCT LYASE-RELATED"/>
    <property type="match status" value="1"/>
</dbReference>
<protein>
    <recommendedName>
        <fullName evidence="2">Nucleoside phosphorylase domain-containing protein</fullName>
    </recommendedName>
</protein>
<dbReference type="Gene3D" id="3.40.50.1580">
    <property type="entry name" value="Nucleoside phosphorylase domain"/>
    <property type="match status" value="1"/>
</dbReference>
<dbReference type="GO" id="GO:0051539">
    <property type="term" value="F:4 iron, 4 sulfur cluster binding"/>
    <property type="evidence" value="ECO:0007669"/>
    <property type="project" value="TreeGrafter"/>
</dbReference>
<dbReference type="SUPFAM" id="SSF53167">
    <property type="entry name" value="Purine and uridine phosphorylases"/>
    <property type="match status" value="1"/>
</dbReference>
<evidence type="ECO:0000313" key="1">
    <source>
        <dbReference type="EMBL" id="SVA03486.1"/>
    </source>
</evidence>
<dbReference type="AlphaFoldDB" id="A0A381SHP5"/>
<proteinExistence type="predicted"/>
<dbReference type="PANTHER" id="PTHR37822:SF2">
    <property type="entry name" value="SPORE PHOTOPRODUCT LYASE"/>
    <property type="match status" value="1"/>
</dbReference>
<organism evidence="1">
    <name type="scientific">marine metagenome</name>
    <dbReference type="NCBI Taxonomy" id="408172"/>
    <lineage>
        <taxon>unclassified sequences</taxon>
        <taxon>metagenomes</taxon>
        <taxon>ecological metagenomes</taxon>
    </lineage>
</organism>
<dbReference type="InterPro" id="IPR035994">
    <property type="entry name" value="Nucleoside_phosphorylase_sf"/>
</dbReference>